<dbReference type="InterPro" id="IPR045964">
    <property type="entry name" value="DUF6384"/>
</dbReference>
<sequence length="486" mass="53785">MTSKVSVQAVIDIAAIVNQQRHAASGPGSEASRAELISALQSAYLAQGVTDVSDEMLEKAIDTYYSERLQFKGFQGGFFAKTAAAIYLQIATHRAVAAGLLVVALGVGLGYTHIRDGIVESRNKGIVEQFTTLQQDMKRINEEAPRSLAKREGWLVNAKNNVPVLAQKNYNAYLDTYSQRLKDSYDGYQKINNQVGKDIPHPSLKEVAASPTKFDKQARDLKAYSIALQASFMMFSEELDGLERSAESLRLAEKSYNDAIVDKDYLSVKSDEKVEQARMAVERALESGSPNNVKLRLAQLEPVVGKAVKHKALVDEAARLEQKYSGVFKYPESKSVSSALIQEAKFAAEKDDAATIGAMAKQLDVLKDQEAQAALDLVIRVVDKPGIRSGTSRYLDDKSQKRWYLIMEAVNRAGIPQNRLIYNQETKKREVVSYWGQEVSKETFDKVAADKKGDDIIDEPLFGRKPAGVYAPIFDRAVLKGTITSW</sequence>
<name>A0A8I1EHI0_PSEPU</name>
<organism evidence="1 2">
    <name type="scientific">Pseudomonas putida</name>
    <name type="common">Arthrobacter siderocapsulatus</name>
    <dbReference type="NCBI Taxonomy" id="303"/>
    <lineage>
        <taxon>Bacteria</taxon>
        <taxon>Pseudomonadati</taxon>
        <taxon>Pseudomonadota</taxon>
        <taxon>Gammaproteobacteria</taxon>
        <taxon>Pseudomonadales</taxon>
        <taxon>Pseudomonadaceae</taxon>
        <taxon>Pseudomonas</taxon>
    </lineage>
</organism>
<comment type="caution">
    <text evidence="1">The sequence shown here is derived from an EMBL/GenBank/DDBJ whole genome shotgun (WGS) entry which is preliminary data.</text>
</comment>
<protein>
    <submittedName>
        <fullName evidence="1">Uncharacterized protein</fullName>
    </submittedName>
</protein>
<dbReference type="EMBL" id="JAEHTE010000023">
    <property type="protein sequence ID" value="MBI6885845.1"/>
    <property type="molecule type" value="Genomic_DNA"/>
</dbReference>
<evidence type="ECO:0000313" key="2">
    <source>
        <dbReference type="Proteomes" id="UP000637061"/>
    </source>
</evidence>
<dbReference type="AlphaFoldDB" id="A0A8I1EHI0"/>
<dbReference type="RefSeq" id="WP_198747772.1">
    <property type="nucleotide sequence ID" value="NZ_JAEHTE010000023.1"/>
</dbReference>
<dbReference type="Pfam" id="PF19911">
    <property type="entry name" value="DUF6384"/>
    <property type="match status" value="2"/>
</dbReference>
<gene>
    <name evidence="1" type="ORF">JEU22_18210</name>
</gene>
<evidence type="ECO:0000313" key="1">
    <source>
        <dbReference type="EMBL" id="MBI6885845.1"/>
    </source>
</evidence>
<proteinExistence type="predicted"/>
<accession>A0A8I1EHI0</accession>
<dbReference type="Proteomes" id="UP000637061">
    <property type="component" value="Unassembled WGS sequence"/>
</dbReference>
<reference evidence="1" key="1">
    <citation type="submission" date="2020-12" db="EMBL/GenBank/DDBJ databases">
        <title>Enhanced detection system for hospital associated transmission using whole genome sequencing surveillance.</title>
        <authorList>
            <person name="Harrison L.H."/>
            <person name="Van Tyne D."/>
            <person name="Marsh J.W."/>
            <person name="Griffith M.P."/>
            <person name="Snyder D.J."/>
            <person name="Cooper V.S."/>
            <person name="Mustapha M."/>
        </authorList>
    </citation>
    <scope>NUCLEOTIDE SEQUENCE</scope>
    <source>
        <strain evidence="1">PSB00042</strain>
    </source>
</reference>